<name>A0ABQ3ZAG4_9ACTN</name>
<dbReference type="RefSeq" id="WP_203734658.1">
    <property type="nucleotide sequence ID" value="NZ_BAAATX010000026.1"/>
</dbReference>
<proteinExistence type="predicted"/>
<keyword evidence="2" id="KW-1185">Reference proteome</keyword>
<accession>A0ABQ3ZAG4</accession>
<evidence type="ECO:0008006" key="3">
    <source>
        <dbReference type="Google" id="ProtNLM"/>
    </source>
</evidence>
<gene>
    <name evidence="1" type="ORF">Adu01nite_81490</name>
</gene>
<evidence type="ECO:0000313" key="1">
    <source>
        <dbReference type="EMBL" id="GIE06799.1"/>
    </source>
</evidence>
<organism evidence="1 2">
    <name type="scientific">Paractinoplanes durhamensis</name>
    <dbReference type="NCBI Taxonomy" id="113563"/>
    <lineage>
        <taxon>Bacteria</taxon>
        <taxon>Bacillati</taxon>
        <taxon>Actinomycetota</taxon>
        <taxon>Actinomycetes</taxon>
        <taxon>Micromonosporales</taxon>
        <taxon>Micromonosporaceae</taxon>
        <taxon>Paractinoplanes</taxon>
    </lineage>
</organism>
<reference evidence="1 2" key="1">
    <citation type="submission" date="2021-01" db="EMBL/GenBank/DDBJ databases">
        <title>Whole genome shotgun sequence of Actinoplanes durhamensis NBRC 14914.</title>
        <authorList>
            <person name="Komaki H."/>
            <person name="Tamura T."/>
        </authorList>
    </citation>
    <scope>NUCLEOTIDE SEQUENCE [LARGE SCALE GENOMIC DNA]</scope>
    <source>
        <strain evidence="1 2">NBRC 14914</strain>
    </source>
</reference>
<dbReference type="EMBL" id="BOML01000069">
    <property type="protein sequence ID" value="GIE06799.1"/>
    <property type="molecule type" value="Genomic_DNA"/>
</dbReference>
<protein>
    <recommendedName>
        <fullName evidence="3">TetR family transcriptional regulator</fullName>
    </recommendedName>
</protein>
<sequence>MRRVVGGQDRGHAVGEHLAADTPADVLQLRMALLSINAAVDASAHGDFTDEQILAAAHRHATVLVGALLG</sequence>
<dbReference type="Proteomes" id="UP000637628">
    <property type="component" value="Unassembled WGS sequence"/>
</dbReference>
<comment type="caution">
    <text evidence="1">The sequence shown here is derived from an EMBL/GenBank/DDBJ whole genome shotgun (WGS) entry which is preliminary data.</text>
</comment>
<evidence type="ECO:0000313" key="2">
    <source>
        <dbReference type="Proteomes" id="UP000637628"/>
    </source>
</evidence>